<evidence type="ECO:0000313" key="1">
    <source>
        <dbReference type="EMBL" id="MFC3282345.1"/>
    </source>
</evidence>
<evidence type="ECO:0000313" key="2">
    <source>
        <dbReference type="Proteomes" id="UP001595579"/>
    </source>
</evidence>
<dbReference type="RefSeq" id="WP_386771004.1">
    <property type="nucleotide sequence ID" value="NZ_JBHRUG010000002.1"/>
</dbReference>
<comment type="caution">
    <text evidence="1">The sequence shown here is derived from an EMBL/GenBank/DDBJ whole genome shotgun (WGS) entry which is preliminary data.</text>
</comment>
<name>A0ABV7LJ72_9GAMM</name>
<reference evidence="2" key="1">
    <citation type="journal article" date="2019" name="Int. J. Syst. Evol. Microbiol.">
        <title>The Global Catalogue of Microorganisms (GCM) 10K type strain sequencing project: providing services to taxonomists for standard genome sequencing and annotation.</title>
        <authorList>
            <consortium name="The Broad Institute Genomics Platform"/>
            <consortium name="The Broad Institute Genome Sequencing Center for Infectious Disease"/>
            <person name="Wu L."/>
            <person name="Ma J."/>
        </authorList>
    </citation>
    <scope>NUCLEOTIDE SEQUENCE [LARGE SCALE GENOMIC DNA]</scope>
    <source>
        <strain evidence="2">CECT 7698</strain>
    </source>
</reference>
<dbReference type="EMBL" id="JBHRUG010000002">
    <property type="protein sequence ID" value="MFC3282345.1"/>
    <property type="molecule type" value="Genomic_DNA"/>
</dbReference>
<dbReference type="Proteomes" id="UP001595579">
    <property type="component" value="Unassembled WGS sequence"/>
</dbReference>
<gene>
    <name evidence="1" type="ORF">ACFOEV_01805</name>
</gene>
<proteinExistence type="predicted"/>
<protein>
    <recommendedName>
        <fullName evidence="3">LAGLIDADG homing endonuclease</fullName>
    </recommendedName>
</protein>
<accession>A0ABV7LJ72</accession>
<evidence type="ECO:0008006" key="3">
    <source>
        <dbReference type="Google" id="ProtNLM"/>
    </source>
</evidence>
<organism evidence="1 2">
    <name type="scientific">Litchfieldella rifensis</name>
    <dbReference type="NCBI Taxonomy" id="762643"/>
    <lineage>
        <taxon>Bacteria</taxon>
        <taxon>Pseudomonadati</taxon>
        <taxon>Pseudomonadota</taxon>
        <taxon>Gammaproteobacteria</taxon>
        <taxon>Oceanospirillales</taxon>
        <taxon>Halomonadaceae</taxon>
        <taxon>Litchfieldella</taxon>
    </lineage>
</organism>
<keyword evidence="2" id="KW-1185">Reference proteome</keyword>
<sequence length="260" mass="29275">MPVVGECALCNAQSVKLQNSHIVPELCYKPVYPKKHNKYKAFGLDNNESLKEEQKGYREYLLCKCCEVKLSVWENKLKQLLWCLAGKSGSSGLALDKIGTTSSVSNLAYDDIKKGVLSIFWRMSVTHLPFFSDYSLGPYEAKLKSLIFSPVSIAEDEYPILMTKCLLNGSFHDGILMPMKKGRLSNHITIQSVILNGVMIDAYITDSNKPHKAVKSFMLRSTGTILVPEREYLESGIEVSKLKKRLTENDALEFYNDSKT</sequence>